<dbReference type="InterPro" id="IPR052172">
    <property type="entry name" value="UxaA_altronate/galactarate_dh"/>
</dbReference>
<keyword evidence="2" id="KW-0456">Lyase</keyword>
<comment type="similarity">
    <text evidence="1">Belongs to the UxaA family.</text>
</comment>
<evidence type="ECO:0000313" key="5">
    <source>
        <dbReference type="Proteomes" id="UP000295063"/>
    </source>
</evidence>
<gene>
    <name evidence="4" type="ORF">EV210_104116</name>
</gene>
<accession>A0A4R1Q7M5</accession>
<comment type="caution">
    <text evidence="4">The sequence shown here is derived from an EMBL/GenBank/DDBJ whole genome shotgun (WGS) entry which is preliminary data.</text>
</comment>
<dbReference type="GO" id="GO:0016829">
    <property type="term" value="F:lyase activity"/>
    <property type="evidence" value="ECO:0007669"/>
    <property type="project" value="UniProtKB-KW"/>
</dbReference>
<dbReference type="PANTHER" id="PTHR30536:SF5">
    <property type="entry name" value="ALTRONATE DEHYDRATASE"/>
    <property type="match status" value="1"/>
</dbReference>
<dbReference type="Gene3D" id="2.30.130.110">
    <property type="match status" value="1"/>
</dbReference>
<keyword evidence="4" id="KW-0378">Hydrolase</keyword>
<dbReference type="SMART" id="SM00858">
    <property type="entry name" value="SAF"/>
    <property type="match status" value="1"/>
</dbReference>
<dbReference type="InterPro" id="IPR044144">
    <property type="entry name" value="SAF_UxaA/GarD"/>
</dbReference>
<organism evidence="4 5">
    <name type="scientific">Anaerospora hongkongensis</name>
    <dbReference type="NCBI Taxonomy" id="244830"/>
    <lineage>
        <taxon>Bacteria</taxon>
        <taxon>Bacillati</taxon>
        <taxon>Bacillota</taxon>
        <taxon>Negativicutes</taxon>
        <taxon>Selenomonadales</taxon>
        <taxon>Sporomusaceae</taxon>
        <taxon>Anaerospora</taxon>
    </lineage>
</organism>
<dbReference type="Proteomes" id="UP000295063">
    <property type="component" value="Unassembled WGS sequence"/>
</dbReference>
<proteinExistence type="inferred from homology"/>
<dbReference type="InterPro" id="IPR048332">
    <property type="entry name" value="GD_AH_C"/>
</dbReference>
<dbReference type="OrthoDB" id="9804574at2"/>
<evidence type="ECO:0000256" key="1">
    <source>
        <dbReference type="ARBA" id="ARBA00010986"/>
    </source>
</evidence>
<feature type="domain" description="SAF" evidence="3">
    <location>
        <begin position="10"/>
        <end position="81"/>
    </location>
</feature>
<dbReference type="CDD" id="cd11613">
    <property type="entry name" value="SAF_AH_GD"/>
    <property type="match status" value="1"/>
</dbReference>
<keyword evidence="5" id="KW-1185">Reference proteome</keyword>
<evidence type="ECO:0000256" key="2">
    <source>
        <dbReference type="ARBA" id="ARBA00023239"/>
    </source>
</evidence>
<dbReference type="Pfam" id="PF04295">
    <property type="entry name" value="GD_AH_second"/>
    <property type="match status" value="1"/>
</dbReference>
<evidence type="ECO:0000259" key="3">
    <source>
        <dbReference type="SMART" id="SM00858"/>
    </source>
</evidence>
<sequence length="496" mass="53579">MAILVIHDRDNVAVTISDIKKGEWISCGTIGLTALEDIDKGHKIALRDIAAGEDIMKYGFAIGKAAAPVKAGQWLHTHNVKTNLGEMLEYQYTPEPAYHAQSGQCSKTFSGYRRPGGSVGIRNEVWIIPTVSCVNRAAQLIAKAAQDKLSGVPNIDGVYEFTHPYGCSQLGEDHRATRQILIDLVNHPNAGAVLVLGLGCENNNIPEFKAALGDYDPERVKFLVAQEVEDELTTGLELLEELLNHAKQYVRSECPVSELVVGLKCGGSDGFSGITANPLVGSFSDALISCGGSTVLTEVPEMFGAETILMNRARDEQVFQKTVKLINDFKEYFQFHNQPVYENPSPGNKKGGITTLEDKSLGCTQKGGRSTVVDVLDYGERVKEKGLNLLNGPGNDAVACTVLAAAGCHMVLFTTGRGTPLGTAVPTVKIATNSDLFQRKQNWMDFDAGQLLAGKTMNAVTDEFFAYILAVASGQETKAEKMGFREIAIFKTGVTL</sequence>
<evidence type="ECO:0000313" key="4">
    <source>
        <dbReference type="EMBL" id="TCL38149.1"/>
    </source>
</evidence>
<dbReference type="EMBL" id="SLUI01000004">
    <property type="protein sequence ID" value="TCL38149.1"/>
    <property type="molecule type" value="Genomic_DNA"/>
</dbReference>
<dbReference type="InterPro" id="IPR013974">
    <property type="entry name" value="SAF"/>
</dbReference>
<dbReference type="PANTHER" id="PTHR30536">
    <property type="entry name" value="ALTRONATE/GALACTARATE DEHYDRATASE"/>
    <property type="match status" value="1"/>
</dbReference>
<dbReference type="GO" id="GO:0019698">
    <property type="term" value="P:D-galacturonate catabolic process"/>
    <property type="evidence" value="ECO:0007669"/>
    <property type="project" value="TreeGrafter"/>
</dbReference>
<dbReference type="RefSeq" id="WP_132077686.1">
    <property type="nucleotide sequence ID" value="NZ_SLUI01000004.1"/>
</dbReference>
<protein>
    <submittedName>
        <fullName evidence="4">Altronate hydrolase</fullName>
    </submittedName>
</protein>
<dbReference type="AlphaFoldDB" id="A0A4R1Q7M5"/>
<dbReference type="GO" id="GO:0016787">
    <property type="term" value="F:hydrolase activity"/>
    <property type="evidence" value="ECO:0007669"/>
    <property type="project" value="UniProtKB-KW"/>
</dbReference>
<dbReference type="Pfam" id="PF20629">
    <property type="entry name" value="GD_AH_C"/>
    <property type="match status" value="1"/>
</dbReference>
<dbReference type="InterPro" id="IPR007392">
    <property type="entry name" value="GD_AH_second"/>
</dbReference>
<name>A0A4R1Q7M5_9FIRM</name>
<reference evidence="4 5" key="1">
    <citation type="submission" date="2019-03" db="EMBL/GenBank/DDBJ databases">
        <title>Genomic Encyclopedia of Type Strains, Phase IV (KMG-IV): sequencing the most valuable type-strain genomes for metagenomic binning, comparative biology and taxonomic classification.</title>
        <authorList>
            <person name="Goeker M."/>
        </authorList>
    </citation>
    <scope>NUCLEOTIDE SEQUENCE [LARGE SCALE GENOMIC DNA]</scope>
    <source>
        <strain evidence="4 5">DSM 15969</strain>
    </source>
</reference>
<dbReference type="Pfam" id="PF08666">
    <property type="entry name" value="SAF"/>
    <property type="match status" value="1"/>
</dbReference>